<evidence type="ECO:0000256" key="6">
    <source>
        <dbReference type="SAM" id="Phobius"/>
    </source>
</evidence>
<feature type="region of interest" description="Disordered" evidence="5">
    <location>
        <begin position="1"/>
        <end position="52"/>
    </location>
</feature>
<dbReference type="OrthoDB" id="669838at2759"/>
<dbReference type="EMBL" id="BMAC01000318">
    <property type="protein sequence ID" value="GFP93530.1"/>
    <property type="molecule type" value="Genomic_DNA"/>
</dbReference>
<dbReference type="InterPro" id="IPR044839">
    <property type="entry name" value="NDR1-like"/>
</dbReference>
<evidence type="ECO:0000256" key="2">
    <source>
        <dbReference type="ARBA" id="ARBA00022692"/>
    </source>
</evidence>
<proteinExistence type="predicted"/>
<feature type="transmembrane region" description="Helical" evidence="6">
    <location>
        <begin position="58"/>
        <end position="79"/>
    </location>
</feature>
<evidence type="ECO:0000256" key="5">
    <source>
        <dbReference type="SAM" id="MobiDB-lite"/>
    </source>
</evidence>
<evidence type="ECO:0000313" key="9">
    <source>
        <dbReference type="Proteomes" id="UP000653305"/>
    </source>
</evidence>
<keyword evidence="3 6" id="KW-1133">Transmembrane helix</keyword>
<keyword evidence="2 6" id="KW-0812">Transmembrane</keyword>
<evidence type="ECO:0000259" key="7">
    <source>
        <dbReference type="Pfam" id="PF03168"/>
    </source>
</evidence>
<protein>
    <submittedName>
        <fullName evidence="8">Protein yls9</fullName>
    </submittedName>
</protein>
<dbReference type="GO" id="GO:0098542">
    <property type="term" value="P:defense response to other organism"/>
    <property type="evidence" value="ECO:0007669"/>
    <property type="project" value="InterPro"/>
</dbReference>
<feature type="compositionally biased region" description="Pro residues" evidence="5">
    <location>
        <begin position="1"/>
        <end position="21"/>
    </location>
</feature>
<dbReference type="PANTHER" id="PTHR31234">
    <property type="entry name" value="LATE EMBRYOGENESIS ABUNDANT (LEA) HYDROXYPROLINE-RICH GLYCOPROTEIN FAMILY"/>
    <property type="match status" value="1"/>
</dbReference>
<name>A0A830C1L4_9LAMI</name>
<keyword evidence="9" id="KW-1185">Reference proteome</keyword>
<dbReference type="PANTHER" id="PTHR31234:SF39">
    <property type="entry name" value="HARPIN-INDUCED PROTEIN 1 CONTAINING PROTEIN, EXPRESSED"/>
    <property type="match status" value="1"/>
</dbReference>
<evidence type="ECO:0000256" key="1">
    <source>
        <dbReference type="ARBA" id="ARBA00004167"/>
    </source>
</evidence>
<evidence type="ECO:0000256" key="3">
    <source>
        <dbReference type="ARBA" id="ARBA00022989"/>
    </source>
</evidence>
<feature type="domain" description="Late embryogenesis abundant protein LEA-2 subgroup" evidence="7">
    <location>
        <begin position="114"/>
        <end position="219"/>
    </location>
</feature>
<evidence type="ECO:0000313" key="8">
    <source>
        <dbReference type="EMBL" id="GFP93530.1"/>
    </source>
</evidence>
<dbReference type="Pfam" id="PF03168">
    <property type="entry name" value="LEA_2"/>
    <property type="match status" value="1"/>
</dbReference>
<organism evidence="8 9">
    <name type="scientific">Phtheirospermum japonicum</name>
    <dbReference type="NCBI Taxonomy" id="374723"/>
    <lineage>
        <taxon>Eukaryota</taxon>
        <taxon>Viridiplantae</taxon>
        <taxon>Streptophyta</taxon>
        <taxon>Embryophyta</taxon>
        <taxon>Tracheophyta</taxon>
        <taxon>Spermatophyta</taxon>
        <taxon>Magnoliopsida</taxon>
        <taxon>eudicotyledons</taxon>
        <taxon>Gunneridae</taxon>
        <taxon>Pentapetalae</taxon>
        <taxon>asterids</taxon>
        <taxon>lamiids</taxon>
        <taxon>Lamiales</taxon>
        <taxon>Orobanchaceae</taxon>
        <taxon>Orobanchaceae incertae sedis</taxon>
        <taxon>Phtheirospermum</taxon>
    </lineage>
</organism>
<evidence type="ECO:0000256" key="4">
    <source>
        <dbReference type="ARBA" id="ARBA00023136"/>
    </source>
</evidence>
<dbReference type="InterPro" id="IPR004864">
    <property type="entry name" value="LEA_2"/>
</dbReference>
<dbReference type="AlphaFoldDB" id="A0A830C1L4"/>
<keyword evidence="4 6" id="KW-0472">Membrane</keyword>
<dbReference type="Proteomes" id="UP000653305">
    <property type="component" value="Unassembled WGS sequence"/>
</dbReference>
<comment type="caution">
    <text evidence="8">The sequence shown here is derived from an EMBL/GenBank/DDBJ whole genome shotgun (WGS) entry which is preliminary data.</text>
</comment>
<accession>A0A830C1L4</accession>
<comment type="subcellular location">
    <subcellularLocation>
        <location evidence="1">Membrane</location>
        <topology evidence="1">Single-pass membrane protein</topology>
    </subcellularLocation>
</comment>
<sequence>MSQPPAPPPPQAEAAQPPAPPQGEAQPPQDKAAKPPPAPPGKAQSGTVQPKHPQREKFIAAVSLVVIFLAGLTITIIWLPTLHRKLEYSVERASIGGYNLTSDGRLSGNFTFVVRANNPNKAGFSFYYDKIDATASYKDRDLFSADNIIPPFYQPRRNATTLNLNLVARDYKVANESLARDLRMERGIGGLNLGLKIRAKMRLKLGVLRVIHRTLKVSCGPLKVPFSSSSRVLVCDADIGE</sequence>
<gene>
    <name evidence="8" type="ORF">PHJA_001497400</name>
</gene>
<dbReference type="GO" id="GO:0005886">
    <property type="term" value="C:plasma membrane"/>
    <property type="evidence" value="ECO:0007669"/>
    <property type="project" value="TreeGrafter"/>
</dbReference>
<reference evidence="8" key="1">
    <citation type="submission" date="2020-07" db="EMBL/GenBank/DDBJ databases">
        <title>Ethylene signaling mediates host invasion by parasitic plants.</title>
        <authorList>
            <person name="Yoshida S."/>
        </authorList>
    </citation>
    <scope>NUCLEOTIDE SEQUENCE</scope>
    <source>
        <strain evidence="8">Okayama</strain>
    </source>
</reference>